<name>A0A3B0NEF6_THEAN</name>
<dbReference type="EMBL" id="UIVT01000004">
    <property type="protein sequence ID" value="SVP94751.1"/>
    <property type="molecule type" value="Genomic_DNA"/>
</dbReference>
<organism evidence="2">
    <name type="scientific">Theileria annulata</name>
    <dbReference type="NCBI Taxonomy" id="5874"/>
    <lineage>
        <taxon>Eukaryota</taxon>
        <taxon>Sar</taxon>
        <taxon>Alveolata</taxon>
        <taxon>Apicomplexa</taxon>
        <taxon>Aconoidasida</taxon>
        <taxon>Piroplasmida</taxon>
        <taxon>Theileriidae</taxon>
        <taxon>Theileria</taxon>
    </lineage>
</organism>
<proteinExistence type="predicted"/>
<reference evidence="2" key="1">
    <citation type="submission" date="2018-07" db="EMBL/GenBank/DDBJ databases">
        <authorList>
            <person name="Quirk P.G."/>
            <person name="Krulwich T.A."/>
        </authorList>
    </citation>
    <scope>NUCLEOTIDE SEQUENCE</scope>
    <source>
        <strain evidence="2">Anand</strain>
    </source>
</reference>
<evidence type="ECO:0000313" key="3">
    <source>
        <dbReference type="EMBL" id="SVP95459.1"/>
    </source>
</evidence>
<sequence length="366" mass="41696">MFESSENSNTTIEVSDESSKPLENPPNDTQPQSEEKGLLTKLDLEKLAERLTDVGVKPKVTFDDEKWSKICKITRNILLANIKQYNNDSYKRELSSSSPVILSHDLKVPSDHTPALPEPSIELWNLNILEFISLSSGCKRDGLNLSFKIVESTHYHHKFPDHPHGKHKVMNKLPPITIQGKQFKYDSAQLISMIQKSQRYPMYEKSMSELKGRVLEKYNLKGEIKIPPNWEKRVGYETSNWDMPSSCNTGSIFSLGSLKNDKKASSDPDIVSANNALKNLSCLVPGFQYAKKTQPEGSSEDVTQMNISDINNFSFVDDDVDDSLKCSRFSKFFKVLKDHQVQTLYPTSTLKFRRINSNHHHNLSHF</sequence>
<dbReference type="EMBL" id="UIVS01000004">
    <property type="protein sequence ID" value="SVP95459.1"/>
    <property type="molecule type" value="Genomic_DNA"/>
</dbReference>
<evidence type="ECO:0000313" key="2">
    <source>
        <dbReference type="EMBL" id="SVP94751.1"/>
    </source>
</evidence>
<feature type="compositionally biased region" description="Polar residues" evidence="1">
    <location>
        <begin position="1"/>
        <end position="13"/>
    </location>
</feature>
<dbReference type="VEuPathDB" id="PiroplasmaDB:TA10445"/>
<evidence type="ECO:0000256" key="1">
    <source>
        <dbReference type="SAM" id="MobiDB-lite"/>
    </source>
</evidence>
<dbReference type="AlphaFoldDB" id="A0A3B0NEF6"/>
<accession>A0A3B0NEF6</accession>
<feature type="region of interest" description="Disordered" evidence="1">
    <location>
        <begin position="1"/>
        <end position="38"/>
    </location>
</feature>
<gene>
    <name evidence="2" type="ORF">TAT_000362000</name>
    <name evidence="3" type="ORF">TAV_000362000</name>
</gene>
<protein>
    <submittedName>
        <fullName evidence="2">Uncharacterized protein</fullName>
    </submittedName>
</protein>